<evidence type="ECO:0008006" key="2">
    <source>
        <dbReference type="Google" id="ProtNLM"/>
    </source>
</evidence>
<proteinExistence type="predicted"/>
<protein>
    <recommendedName>
        <fullName evidence="2">Coproporphyrinogen III oxidase</fullName>
    </recommendedName>
</protein>
<sequence>VHVPFCASRCDYCAFTTFTDRHHLASSYVDACLRDYEARREAWPARPGTIFIAGALRASSPDET</sequence>
<feature type="non-terminal residue" evidence="1">
    <location>
        <position position="1"/>
    </location>
</feature>
<reference evidence="1" key="2">
    <citation type="journal article" date="2014" name="ISME J.">
        <title>Microbial stratification in low pH oxic and suboxic macroscopic growths along an acid mine drainage.</title>
        <authorList>
            <person name="Mendez-Garcia C."/>
            <person name="Mesa V."/>
            <person name="Sprenger R.R."/>
            <person name="Richter M."/>
            <person name="Diez M.S."/>
            <person name="Solano J."/>
            <person name="Bargiela R."/>
            <person name="Golyshina O.V."/>
            <person name="Manteca A."/>
            <person name="Ramos J.L."/>
            <person name="Gallego J.R."/>
            <person name="Llorente I."/>
            <person name="Martins Dos Santos V.A."/>
            <person name="Jensen O.N."/>
            <person name="Pelaez A.I."/>
            <person name="Sanchez J."/>
            <person name="Ferrer M."/>
        </authorList>
    </citation>
    <scope>NUCLEOTIDE SEQUENCE</scope>
</reference>
<dbReference type="InterPro" id="IPR058240">
    <property type="entry name" value="rSAM_sf"/>
</dbReference>
<dbReference type="EMBL" id="AUZZ01002109">
    <property type="protein sequence ID" value="EQD61670.1"/>
    <property type="molecule type" value="Genomic_DNA"/>
</dbReference>
<evidence type="ECO:0000313" key="1">
    <source>
        <dbReference type="EMBL" id="EQD61670.1"/>
    </source>
</evidence>
<dbReference type="AlphaFoldDB" id="T1C6F4"/>
<reference evidence="1" key="1">
    <citation type="submission" date="2013-08" db="EMBL/GenBank/DDBJ databases">
        <authorList>
            <person name="Mendez C."/>
            <person name="Richter M."/>
            <person name="Ferrer M."/>
            <person name="Sanchez J."/>
        </authorList>
    </citation>
    <scope>NUCLEOTIDE SEQUENCE</scope>
</reference>
<name>T1C6F4_9ZZZZ</name>
<dbReference type="SUPFAM" id="SSF102114">
    <property type="entry name" value="Radical SAM enzymes"/>
    <property type="match status" value="1"/>
</dbReference>
<accession>T1C6F4</accession>
<comment type="caution">
    <text evidence="1">The sequence shown here is derived from an EMBL/GenBank/DDBJ whole genome shotgun (WGS) entry which is preliminary data.</text>
</comment>
<gene>
    <name evidence="1" type="ORF">B2A_03148</name>
</gene>
<organism evidence="1">
    <name type="scientific">mine drainage metagenome</name>
    <dbReference type="NCBI Taxonomy" id="410659"/>
    <lineage>
        <taxon>unclassified sequences</taxon>
        <taxon>metagenomes</taxon>
        <taxon>ecological metagenomes</taxon>
    </lineage>
</organism>